<dbReference type="CDD" id="cd06173">
    <property type="entry name" value="MFS_MefA_like"/>
    <property type="match status" value="1"/>
</dbReference>
<dbReference type="SUPFAM" id="SSF103473">
    <property type="entry name" value="MFS general substrate transporter"/>
    <property type="match status" value="1"/>
</dbReference>
<dbReference type="Gene3D" id="1.20.1250.20">
    <property type="entry name" value="MFS general substrate transporter like domains"/>
    <property type="match status" value="1"/>
</dbReference>
<feature type="transmembrane region" description="Helical" evidence="7">
    <location>
        <begin position="57"/>
        <end position="78"/>
    </location>
</feature>
<comment type="caution">
    <text evidence="9">The sequence shown here is derived from an EMBL/GenBank/DDBJ whole genome shotgun (WGS) entry which is preliminary data.</text>
</comment>
<dbReference type="InterPro" id="IPR036259">
    <property type="entry name" value="MFS_trans_sf"/>
</dbReference>
<dbReference type="PANTHER" id="PTHR23513">
    <property type="entry name" value="INTEGRAL MEMBRANE EFFLUX PROTEIN-RELATED"/>
    <property type="match status" value="1"/>
</dbReference>
<proteinExistence type="predicted"/>
<feature type="transmembrane region" description="Helical" evidence="7">
    <location>
        <begin position="372"/>
        <end position="392"/>
    </location>
</feature>
<keyword evidence="4 7" id="KW-0812">Transmembrane</keyword>
<feature type="transmembrane region" description="Helical" evidence="7">
    <location>
        <begin position="398"/>
        <end position="416"/>
    </location>
</feature>
<feature type="transmembrane region" description="Helical" evidence="7">
    <location>
        <begin position="262"/>
        <end position="284"/>
    </location>
</feature>
<dbReference type="PROSITE" id="PS50850">
    <property type="entry name" value="MFS"/>
    <property type="match status" value="1"/>
</dbReference>
<feature type="domain" description="Major facilitator superfamily (MFS) profile" evidence="8">
    <location>
        <begin position="225"/>
        <end position="432"/>
    </location>
</feature>
<keyword evidence="3" id="KW-1003">Cell membrane</keyword>
<evidence type="ECO:0000256" key="1">
    <source>
        <dbReference type="ARBA" id="ARBA00004429"/>
    </source>
</evidence>
<gene>
    <name evidence="9" type="ORF">ACIB24_08710</name>
</gene>
<keyword evidence="5 7" id="KW-1133">Transmembrane helix</keyword>
<sequence>MAAASDRPARRLLADLTPLRVNPAYRRMWFGLSLSGIGAQLTTVAVGLQVYDLTRSTFKVGLVGLFALVPLIAAGLYGGSVIDALDRRRVIITTASGILLCAVAFTVQAVAHVDHVWLLYGLVSVQNVFYPVNSSARATITPRLIGRELLPAANALNSVSMGVSFTLGPLLAGLLVAWVGFGGAYAVEAVLLVFALTTLVALPSLPPEGEVSRSGIRSVLEGFAYLGTRPNVRMTFLVDIAAMALAMPRVLFPALAATRLGGGATTVGILSAGVAVGTTLAGLFSGPLGHVRRQGVAVLMSVLAWGALIALFGVVVAASPGPDADGGMRWWIWPAAFVLACAGAADAVSGVFRNTILQTATPDAMRGRLQGVFFVVVAGGPRLGDLLLGAVADVSAETVAAIAGGLACVVVVLLLARFQPGFARYDAADPTP</sequence>
<name>A0ABW8AL95_9ACTN</name>
<evidence type="ECO:0000313" key="9">
    <source>
        <dbReference type="EMBL" id="MFI7587140.1"/>
    </source>
</evidence>
<feature type="transmembrane region" description="Helical" evidence="7">
    <location>
        <begin position="29"/>
        <end position="51"/>
    </location>
</feature>
<keyword evidence="6 7" id="KW-0472">Membrane</keyword>
<reference evidence="9 10" key="1">
    <citation type="submission" date="2024-10" db="EMBL/GenBank/DDBJ databases">
        <title>The Natural Products Discovery Center: Release of the First 8490 Sequenced Strains for Exploring Actinobacteria Biosynthetic Diversity.</title>
        <authorList>
            <person name="Kalkreuter E."/>
            <person name="Kautsar S.A."/>
            <person name="Yang D."/>
            <person name="Bader C.D."/>
            <person name="Teijaro C.N."/>
            <person name="Fluegel L."/>
            <person name="Davis C.M."/>
            <person name="Simpson J.R."/>
            <person name="Lauterbach L."/>
            <person name="Steele A.D."/>
            <person name="Gui C."/>
            <person name="Meng S."/>
            <person name="Li G."/>
            <person name="Viehrig K."/>
            <person name="Ye F."/>
            <person name="Su P."/>
            <person name="Kiefer A.F."/>
            <person name="Nichols A."/>
            <person name="Cepeda A.J."/>
            <person name="Yan W."/>
            <person name="Fan B."/>
            <person name="Jiang Y."/>
            <person name="Adhikari A."/>
            <person name="Zheng C.-J."/>
            <person name="Schuster L."/>
            <person name="Cowan T.M."/>
            <person name="Smanski M.J."/>
            <person name="Chevrette M.G."/>
            <person name="De Carvalho L.P.S."/>
            <person name="Shen B."/>
        </authorList>
    </citation>
    <scope>NUCLEOTIDE SEQUENCE [LARGE SCALE GENOMIC DNA]</scope>
    <source>
        <strain evidence="9 10">NPDC049639</strain>
    </source>
</reference>
<evidence type="ECO:0000313" key="10">
    <source>
        <dbReference type="Proteomes" id="UP001612915"/>
    </source>
</evidence>
<evidence type="ECO:0000256" key="5">
    <source>
        <dbReference type="ARBA" id="ARBA00022989"/>
    </source>
</evidence>
<feature type="transmembrane region" description="Helical" evidence="7">
    <location>
        <begin position="330"/>
        <end position="352"/>
    </location>
</feature>
<dbReference type="InterPro" id="IPR010290">
    <property type="entry name" value="TM_effector"/>
</dbReference>
<dbReference type="RefSeq" id="WP_398278184.1">
    <property type="nucleotide sequence ID" value="NZ_JBITLV010000002.1"/>
</dbReference>
<evidence type="ECO:0000256" key="7">
    <source>
        <dbReference type="SAM" id="Phobius"/>
    </source>
</evidence>
<dbReference type="InterPro" id="IPR020846">
    <property type="entry name" value="MFS_dom"/>
</dbReference>
<dbReference type="Pfam" id="PF05977">
    <property type="entry name" value="MFS_3"/>
    <property type="match status" value="1"/>
</dbReference>
<keyword evidence="2" id="KW-0813">Transport</keyword>
<dbReference type="PANTHER" id="PTHR23513:SF9">
    <property type="entry name" value="ENTEROBACTIN EXPORTER ENTS"/>
    <property type="match status" value="1"/>
</dbReference>
<feature type="transmembrane region" description="Helical" evidence="7">
    <location>
        <begin position="236"/>
        <end position="256"/>
    </location>
</feature>
<keyword evidence="10" id="KW-1185">Reference proteome</keyword>
<evidence type="ECO:0000256" key="3">
    <source>
        <dbReference type="ARBA" id="ARBA00022475"/>
    </source>
</evidence>
<evidence type="ECO:0000259" key="8">
    <source>
        <dbReference type="PROSITE" id="PS50850"/>
    </source>
</evidence>
<evidence type="ECO:0000256" key="4">
    <source>
        <dbReference type="ARBA" id="ARBA00022692"/>
    </source>
</evidence>
<comment type="subcellular location">
    <subcellularLocation>
        <location evidence="1">Cell inner membrane</location>
        <topology evidence="1">Multi-pass membrane protein</topology>
    </subcellularLocation>
</comment>
<dbReference type="Proteomes" id="UP001612915">
    <property type="component" value="Unassembled WGS sequence"/>
</dbReference>
<protein>
    <submittedName>
        <fullName evidence="9">MFS transporter</fullName>
    </submittedName>
</protein>
<organism evidence="9 10">
    <name type="scientific">Spongisporangium articulatum</name>
    <dbReference type="NCBI Taxonomy" id="3362603"/>
    <lineage>
        <taxon>Bacteria</taxon>
        <taxon>Bacillati</taxon>
        <taxon>Actinomycetota</taxon>
        <taxon>Actinomycetes</taxon>
        <taxon>Kineosporiales</taxon>
        <taxon>Kineosporiaceae</taxon>
        <taxon>Spongisporangium</taxon>
    </lineage>
</organism>
<evidence type="ECO:0000256" key="2">
    <source>
        <dbReference type="ARBA" id="ARBA00022448"/>
    </source>
</evidence>
<accession>A0ABW8AL95</accession>
<feature type="transmembrane region" description="Helical" evidence="7">
    <location>
        <begin position="185"/>
        <end position="205"/>
    </location>
</feature>
<evidence type="ECO:0000256" key="6">
    <source>
        <dbReference type="ARBA" id="ARBA00023136"/>
    </source>
</evidence>
<feature type="transmembrane region" description="Helical" evidence="7">
    <location>
        <begin position="90"/>
        <end position="111"/>
    </location>
</feature>
<dbReference type="EMBL" id="JBITLV010000002">
    <property type="protein sequence ID" value="MFI7587140.1"/>
    <property type="molecule type" value="Genomic_DNA"/>
</dbReference>
<feature type="transmembrane region" description="Helical" evidence="7">
    <location>
        <begin position="296"/>
        <end position="318"/>
    </location>
</feature>